<keyword evidence="2" id="KW-1185">Reference proteome</keyword>
<dbReference type="Proteomes" id="UP000799436">
    <property type="component" value="Unassembled WGS sequence"/>
</dbReference>
<proteinExistence type="predicted"/>
<name>A0A6G1LBK0_9PEZI</name>
<dbReference type="AlphaFoldDB" id="A0A6G1LBK0"/>
<reference evidence="1" key="1">
    <citation type="journal article" date="2020" name="Stud. Mycol.">
        <title>101 Dothideomycetes genomes: a test case for predicting lifestyles and emergence of pathogens.</title>
        <authorList>
            <person name="Haridas S."/>
            <person name="Albert R."/>
            <person name="Binder M."/>
            <person name="Bloem J."/>
            <person name="Labutti K."/>
            <person name="Salamov A."/>
            <person name="Andreopoulos B."/>
            <person name="Baker S."/>
            <person name="Barry K."/>
            <person name="Bills G."/>
            <person name="Bluhm B."/>
            <person name="Cannon C."/>
            <person name="Castanera R."/>
            <person name="Culley D."/>
            <person name="Daum C."/>
            <person name="Ezra D."/>
            <person name="Gonzalez J."/>
            <person name="Henrissat B."/>
            <person name="Kuo A."/>
            <person name="Liang C."/>
            <person name="Lipzen A."/>
            <person name="Lutzoni F."/>
            <person name="Magnuson J."/>
            <person name="Mondo S."/>
            <person name="Nolan M."/>
            <person name="Ohm R."/>
            <person name="Pangilinan J."/>
            <person name="Park H.-J."/>
            <person name="Ramirez L."/>
            <person name="Alfaro M."/>
            <person name="Sun H."/>
            <person name="Tritt A."/>
            <person name="Yoshinaga Y."/>
            <person name="Zwiers L.-H."/>
            <person name="Turgeon B."/>
            <person name="Goodwin S."/>
            <person name="Spatafora J."/>
            <person name="Crous P."/>
            <person name="Grigoriev I."/>
        </authorList>
    </citation>
    <scope>NUCLEOTIDE SEQUENCE</scope>
    <source>
        <strain evidence="1">CBS 116005</strain>
    </source>
</reference>
<protein>
    <submittedName>
        <fullName evidence="1">Uncharacterized protein</fullName>
    </submittedName>
</protein>
<sequence>MLSGSSCKSTLIRGTAGLSGVYQPDALALLGGTSFLKRMSVTRQTSVANCCRTWSLAAAQQSSRIFALPEKMCSGSCRRCVRSFLCHPLLVPGLWVGCQPLRCDYIVYAGRCFGHPQIVQSAPVRFGMPWQLLWVYRKSEGCLQLSKEGRQRSPDAAQSRKLGQQCTDLRHAYSYAALLQ</sequence>
<evidence type="ECO:0000313" key="1">
    <source>
        <dbReference type="EMBL" id="KAF2770313.1"/>
    </source>
</evidence>
<gene>
    <name evidence="1" type="ORF">EJ03DRAFT_326701</name>
</gene>
<organism evidence="1 2">
    <name type="scientific">Teratosphaeria nubilosa</name>
    <dbReference type="NCBI Taxonomy" id="161662"/>
    <lineage>
        <taxon>Eukaryota</taxon>
        <taxon>Fungi</taxon>
        <taxon>Dikarya</taxon>
        <taxon>Ascomycota</taxon>
        <taxon>Pezizomycotina</taxon>
        <taxon>Dothideomycetes</taxon>
        <taxon>Dothideomycetidae</taxon>
        <taxon>Mycosphaerellales</taxon>
        <taxon>Teratosphaeriaceae</taxon>
        <taxon>Teratosphaeria</taxon>
    </lineage>
</organism>
<dbReference type="EMBL" id="ML995827">
    <property type="protein sequence ID" value="KAF2770313.1"/>
    <property type="molecule type" value="Genomic_DNA"/>
</dbReference>
<evidence type="ECO:0000313" key="2">
    <source>
        <dbReference type="Proteomes" id="UP000799436"/>
    </source>
</evidence>
<accession>A0A6G1LBK0</accession>